<dbReference type="CDD" id="cd08977">
    <property type="entry name" value="SusD"/>
    <property type="match status" value="1"/>
</dbReference>
<dbReference type="Gene3D" id="1.25.40.390">
    <property type="match status" value="1"/>
</dbReference>
<reference evidence="8 9" key="1">
    <citation type="submission" date="2021-05" db="EMBL/GenBank/DDBJ databases">
        <title>Comparative genomic studies on the polysaccharide-degrading batcterial strains of the Flammeovirga genus.</title>
        <authorList>
            <person name="Zewei F."/>
            <person name="Zheng Z."/>
            <person name="Yu L."/>
            <person name="Ruyue G."/>
            <person name="Yanhong M."/>
            <person name="Yuanyuan C."/>
            <person name="Jingyan G."/>
            <person name="Wenjun H."/>
        </authorList>
    </citation>
    <scope>NUCLEOTIDE SEQUENCE [LARGE SCALE GENOMIC DNA]</scope>
    <source>
        <strain evidence="8 9">NBRC:100898</strain>
    </source>
</reference>
<evidence type="ECO:0000256" key="3">
    <source>
        <dbReference type="ARBA" id="ARBA00022729"/>
    </source>
</evidence>
<evidence type="ECO:0000313" key="8">
    <source>
        <dbReference type="EMBL" id="QWG05095.1"/>
    </source>
</evidence>
<gene>
    <name evidence="8" type="ORF">KMW28_21970</name>
</gene>
<dbReference type="EMBL" id="CP076133">
    <property type="protein sequence ID" value="QWG05095.1"/>
    <property type="molecule type" value="Genomic_DNA"/>
</dbReference>
<dbReference type="GO" id="GO:0009279">
    <property type="term" value="C:cell outer membrane"/>
    <property type="evidence" value="ECO:0007669"/>
    <property type="project" value="UniProtKB-SubCell"/>
</dbReference>
<dbReference type="InterPro" id="IPR033985">
    <property type="entry name" value="SusD-like_N"/>
</dbReference>
<dbReference type="Pfam" id="PF07980">
    <property type="entry name" value="SusD_RagB"/>
    <property type="match status" value="1"/>
</dbReference>
<evidence type="ECO:0000256" key="2">
    <source>
        <dbReference type="ARBA" id="ARBA00006275"/>
    </source>
</evidence>
<dbReference type="Pfam" id="PF14322">
    <property type="entry name" value="SusD-like_3"/>
    <property type="match status" value="1"/>
</dbReference>
<organism evidence="8 9">
    <name type="scientific">Flammeovirga yaeyamensis</name>
    <dbReference type="NCBI Taxonomy" id="367791"/>
    <lineage>
        <taxon>Bacteria</taxon>
        <taxon>Pseudomonadati</taxon>
        <taxon>Bacteroidota</taxon>
        <taxon>Cytophagia</taxon>
        <taxon>Cytophagales</taxon>
        <taxon>Flammeovirgaceae</taxon>
        <taxon>Flammeovirga</taxon>
    </lineage>
</organism>
<dbReference type="AlphaFoldDB" id="A0AAX1NCA5"/>
<evidence type="ECO:0000256" key="1">
    <source>
        <dbReference type="ARBA" id="ARBA00004442"/>
    </source>
</evidence>
<proteinExistence type="inferred from homology"/>
<protein>
    <submittedName>
        <fullName evidence="8">RagB/SusD family nutrient uptake outer membrane protein</fullName>
    </submittedName>
</protein>
<dbReference type="PROSITE" id="PS51257">
    <property type="entry name" value="PROKAR_LIPOPROTEIN"/>
    <property type="match status" value="1"/>
</dbReference>
<dbReference type="KEGG" id="fya:KMW28_21970"/>
<evidence type="ECO:0000256" key="5">
    <source>
        <dbReference type="ARBA" id="ARBA00023237"/>
    </source>
</evidence>
<evidence type="ECO:0000256" key="4">
    <source>
        <dbReference type="ARBA" id="ARBA00023136"/>
    </source>
</evidence>
<dbReference type="Proteomes" id="UP000678679">
    <property type="component" value="Chromosome 2"/>
</dbReference>
<keyword evidence="4" id="KW-0472">Membrane</keyword>
<comment type="subcellular location">
    <subcellularLocation>
        <location evidence="1">Cell outer membrane</location>
    </subcellularLocation>
</comment>
<keyword evidence="9" id="KW-1185">Reference proteome</keyword>
<dbReference type="InterPro" id="IPR011990">
    <property type="entry name" value="TPR-like_helical_dom_sf"/>
</dbReference>
<keyword evidence="5" id="KW-0998">Cell outer membrane</keyword>
<sequence length="470" mass="53634">MKKYIINSLVGMMLTVTSCSDFLEYQPSTQVSPDVAFESVENAQATLVGAYDQLSSPYFDGLYVQIMSDVMGEDLMINSDNNWGWFVTVYQMNVLSTYQWTTNPWAVGYKVIYDCNMIIANAPNINDGDTAAIETLVAQAKALRAYCYLNLIQMYAKNYTTDPNGMGVILATAPAEAEDEDLGRATTQEVYNQIVEDLLYAETHMGVSEYKGMLDQKGAQALLARTYSILNQWDKAKEYAEKAMKDMPLMTVEEMWGGFMLFSNNPEAIFYLDYTRTDNNIYLSLPSFYWPQYGYSSIRADENFINKFDDGDIRKSYFDFYEPIDADNYLVVKFGHNEALGNAHMIKIRASEMHLILAEAEAELGNDTAAQDAVYTIMQRANGGAAKPTETGEELIKVILEERRRELFGEGFRWFDIKRRQETFVREGQHWSKWNISPSDADYYRFTFPIPQGEIDANTKISDEHQNNGY</sequence>
<evidence type="ECO:0000259" key="6">
    <source>
        <dbReference type="Pfam" id="PF07980"/>
    </source>
</evidence>
<dbReference type="RefSeq" id="WP_169662227.1">
    <property type="nucleotide sequence ID" value="NZ_CP076133.1"/>
</dbReference>
<feature type="domain" description="RagB/SusD" evidence="6">
    <location>
        <begin position="338"/>
        <end position="470"/>
    </location>
</feature>
<feature type="domain" description="SusD-like N-terminal" evidence="7">
    <location>
        <begin position="21"/>
        <end position="227"/>
    </location>
</feature>
<keyword evidence="3" id="KW-0732">Signal</keyword>
<accession>A0AAX1NCA5</accession>
<evidence type="ECO:0000259" key="7">
    <source>
        <dbReference type="Pfam" id="PF14322"/>
    </source>
</evidence>
<name>A0AAX1NCA5_9BACT</name>
<evidence type="ECO:0000313" key="9">
    <source>
        <dbReference type="Proteomes" id="UP000678679"/>
    </source>
</evidence>
<dbReference type="InterPro" id="IPR012944">
    <property type="entry name" value="SusD_RagB_dom"/>
</dbReference>
<dbReference type="SUPFAM" id="SSF48452">
    <property type="entry name" value="TPR-like"/>
    <property type="match status" value="1"/>
</dbReference>
<comment type="similarity">
    <text evidence="2">Belongs to the SusD family.</text>
</comment>